<reference evidence="2" key="1">
    <citation type="submission" date="2024-06" db="EMBL/GenBank/DDBJ databases">
        <authorList>
            <person name="Liu X."/>
            <person name="Lenzi L."/>
            <person name="Haldenby T S."/>
            <person name="Uol C."/>
        </authorList>
    </citation>
    <scope>NUCLEOTIDE SEQUENCE</scope>
</reference>
<feature type="compositionally biased region" description="Basic and acidic residues" evidence="1">
    <location>
        <begin position="1"/>
        <end position="41"/>
    </location>
</feature>
<evidence type="ECO:0000256" key="1">
    <source>
        <dbReference type="SAM" id="MobiDB-lite"/>
    </source>
</evidence>
<feature type="compositionally biased region" description="Basic and acidic residues" evidence="1">
    <location>
        <begin position="51"/>
        <end position="61"/>
    </location>
</feature>
<sequence>MEEPSSENRKNESQRKSEHSGKCEPEKCKVPQKSEKSKESKMSCPTCVSEKSCDCPSEKSTKVRSSQVSSDAQGVKSNKSRC</sequence>
<proteinExistence type="predicted"/>
<comment type="caution">
    <text evidence="2">The sequence shown here is derived from an EMBL/GenBank/DDBJ whole genome shotgun (WGS) entry which is preliminary data.</text>
</comment>
<feature type="compositionally biased region" description="Polar residues" evidence="1">
    <location>
        <begin position="63"/>
        <end position="82"/>
    </location>
</feature>
<evidence type="ECO:0000313" key="3">
    <source>
        <dbReference type="Proteomes" id="UP001497525"/>
    </source>
</evidence>
<feature type="region of interest" description="Disordered" evidence="1">
    <location>
        <begin position="1"/>
        <end position="82"/>
    </location>
</feature>
<protein>
    <submittedName>
        <fullName evidence="2">Uncharacterized protein</fullName>
    </submittedName>
</protein>
<gene>
    <name evidence="2" type="ORF">CDAUBV1_LOCUS17084</name>
</gene>
<dbReference type="AlphaFoldDB" id="A0AAV2U268"/>
<organism evidence="2 3">
    <name type="scientific">Calicophoron daubneyi</name>
    <name type="common">Rumen fluke</name>
    <name type="synonym">Paramphistomum daubneyi</name>
    <dbReference type="NCBI Taxonomy" id="300641"/>
    <lineage>
        <taxon>Eukaryota</taxon>
        <taxon>Metazoa</taxon>
        <taxon>Spiralia</taxon>
        <taxon>Lophotrochozoa</taxon>
        <taxon>Platyhelminthes</taxon>
        <taxon>Trematoda</taxon>
        <taxon>Digenea</taxon>
        <taxon>Plagiorchiida</taxon>
        <taxon>Pronocephalata</taxon>
        <taxon>Paramphistomoidea</taxon>
        <taxon>Paramphistomidae</taxon>
        <taxon>Calicophoron</taxon>
    </lineage>
</organism>
<dbReference type="Proteomes" id="UP001497525">
    <property type="component" value="Unassembled WGS sequence"/>
</dbReference>
<evidence type="ECO:0000313" key="2">
    <source>
        <dbReference type="EMBL" id="CAL5141765.1"/>
    </source>
</evidence>
<name>A0AAV2U268_CALDB</name>
<accession>A0AAV2U268</accession>
<dbReference type="EMBL" id="CAXLJL010000933">
    <property type="protein sequence ID" value="CAL5141765.1"/>
    <property type="molecule type" value="Genomic_DNA"/>
</dbReference>